<dbReference type="GO" id="GO:0016491">
    <property type="term" value="F:oxidoreductase activity"/>
    <property type="evidence" value="ECO:0007669"/>
    <property type="project" value="TreeGrafter"/>
</dbReference>
<evidence type="ECO:0000256" key="1">
    <source>
        <dbReference type="ARBA" id="ARBA00006484"/>
    </source>
</evidence>
<dbReference type="AlphaFoldDB" id="A0A8H4W5P4"/>
<dbReference type="InterPro" id="IPR036291">
    <property type="entry name" value="NAD(P)-bd_dom_sf"/>
</dbReference>
<sequence>MQNFSSENLKLHGQTALVTGGRINLGYHTGLRLLPCGAKVIVSTRYPRDSEIRYLAEKDSHEWTDSLKIVGADFRAASDVFYLVGVVKDILKSWALDSILKLDILINNTAQTLTDSLEKERTAVQREQRLLLNEPKSDGRFLHSGSMYQTRIRGGVPASNPLRPEQNYRLTGTIPGSTSEGHNNTAKVTPTKNTLLEITSQPKASSWMQSLDEIPYEDIISAHSINTFVPLILIRELLLVIGSPRSRTNPSSVIK</sequence>
<proteinExistence type="inferred from homology"/>
<dbReference type="GO" id="GO:0005737">
    <property type="term" value="C:cytoplasm"/>
    <property type="evidence" value="ECO:0007669"/>
    <property type="project" value="TreeGrafter"/>
</dbReference>
<evidence type="ECO:0000313" key="2">
    <source>
        <dbReference type="EMBL" id="KAF4632655.1"/>
    </source>
</evidence>
<protein>
    <submittedName>
        <fullName evidence="2">Uncharacterized protein</fullName>
    </submittedName>
</protein>
<dbReference type="InterPro" id="IPR051468">
    <property type="entry name" value="Fungal_SecMetab_SDRs"/>
</dbReference>
<comment type="caution">
    <text evidence="2">The sequence shown here is derived from an EMBL/GenBank/DDBJ whole genome shotgun (WGS) entry which is preliminary data.</text>
</comment>
<dbReference type="OrthoDB" id="191139at2759"/>
<dbReference type="Proteomes" id="UP000566819">
    <property type="component" value="Unassembled WGS sequence"/>
</dbReference>
<dbReference type="EMBL" id="JAAMPI010000328">
    <property type="protein sequence ID" value="KAF4632655.1"/>
    <property type="molecule type" value="Genomic_DNA"/>
</dbReference>
<gene>
    <name evidence="2" type="ORF">G7Y89_g5479</name>
</gene>
<name>A0A8H4W5P4_9HELO</name>
<keyword evidence="3" id="KW-1185">Reference proteome</keyword>
<accession>A0A8H4W5P4</accession>
<comment type="similarity">
    <text evidence="1">Belongs to the short-chain dehydrogenases/reductases (SDR) family.</text>
</comment>
<dbReference type="PANTHER" id="PTHR43544">
    <property type="entry name" value="SHORT-CHAIN DEHYDROGENASE/REDUCTASE"/>
    <property type="match status" value="1"/>
</dbReference>
<organism evidence="2 3">
    <name type="scientific">Cudoniella acicularis</name>
    <dbReference type="NCBI Taxonomy" id="354080"/>
    <lineage>
        <taxon>Eukaryota</taxon>
        <taxon>Fungi</taxon>
        <taxon>Dikarya</taxon>
        <taxon>Ascomycota</taxon>
        <taxon>Pezizomycotina</taxon>
        <taxon>Leotiomycetes</taxon>
        <taxon>Helotiales</taxon>
        <taxon>Tricladiaceae</taxon>
        <taxon>Cudoniella</taxon>
    </lineage>
</organism>
<evidence type="ECO:0000313" key="3">
    <source>
        <dbReference type="Proteomes" id="UP000566819"/>
    </source>
</evidence>
<dbReference type="PANTHER" id="PTHR43544:SF2">
    <property type="entry name" value="OXIDOREDUCTASE"/>
    <property type="match status" value="1"/>
</dbReference>
<dbReference type="Gene3D" id="3.40.50.720">
    <property type="entry name" value="NAD(P)-binding Rossmann-like Domain"/>
    <property type="match status" value="1"/>
</dbReference>
<dbReference type="SUPFAM" id="SSF51735">
    <property type="entry name" value="NAD(P)-binding Rossmann-fold domains"/>
    <property type="match status" value="1"/>
</dbReference>
<reference evidence="2 3" key="1">
    <citation type="submission" date="2020-03" db="EMBL/GenBank/DDBJ databases">
        <title>Draft Genome Sequence of Cudoniella acicularis.</title>
        <authorList>
            <person name="Buettner E."/>
            <person name="Kellner H."/>
        </authorList>
    </citation>
    <scope>NUCLEOTIDE SEQUENCE [LARGE SCALE GENOMIC DNA]</scope>
    <source>
        <strain evidence="2 3">DSM 108380</strain>
    </source>
</reference>